<dbReference type="RefSeq" id="WP_087104338.1">
    <property type="nucleotide sequence ID" value="NZ_FWFG01000069.1"/>
</dbReference>
<evidence type="ECO:0000313" key="4">
    <source>
        <dbReference type="EMBL" id="SLM92534.1"/>
    </source>
</evidence>
<dbReference type="GO" id="GO:0044281">
    <property type="term" value="P:small molecule metabolic process"/>
    <property type="evidence" value="ECO:0007669"/>
    <property type="project" value="UniProtKB-ARBA"/>
</dbReference>
<dbReference type="EMBL" id="FWFG01000069">
    <property type="protein sequence ID" value="SLM92534.1"/>
    <property type="molecule type" value="Genomic_DNA"/>
</dbReference>
<dbReference type="InterPro" id="IPR036412">
    <property type="entry name" value="HAD-like_sf"/>
</dbReference>
<dbReference type="NCBIfam" id="TIGR01549">
    <property type="entry name" value="HAD-SF-IA-v1"/>
    <property type="match status" value="1"/>
</dbReference>
<dbReference type="SFLD" id="SFLDG01129">
    <property type="entry name" value="C1.5:_HAD__Beta-PGM__Phosphata"/>
    <property type="match status" value="1"/>
</dbReference>
<dbReference type="SFLD" id="SFLDS00003">
    <property type="entry name" value="Haloacid_Dehalogenase"/>
    <property type="match status" value="1"/>
</dbReference>
<gene>
    <name evidence="4" type="ORF">FM110_08440</name>
</gene>
<evidence type="ECO:0000256" key="2">
    <source>
        <dbReference type="ARBA" id="ARBA00022801"/>
    </source>
</evidence>
<dbReference type="OrthoDB" id="9810501at2"/>
<dbReference type="Gene3D" id="1.20.120.1600">
    <property type="match status" value="1"/>
</dbReference>
<comment type="cofactor">
    <cofactor evidence="1">
        <name>Mg(2+)</name>
        <dbReference type="ChEBI" id="CHEBI:18420"/>
    </cofactor>
</comment>
<keyword evidence="2 4" id="KW-0378">Hydrolase</keyword>
<dbReference type="GO" id="GO:0018784">
    <property type="term" value="F:(S)-2-haloacid dehalogenase activity"/>
    <property type="evidence" value="ECO:0007669"/>
    <property type="project" value="UniProtKB-EC"/>
</dbReference>
<name>A0A1X6X1J4_9MICO</name>
<sequence length="263" mass="27925">MTTVQPEPPCGDRAGRSLVGVHGVLLDIDHTLVDTEAAFVAALGASIVPLLDDRGGSESGALLEDLLAQWSADRGGWYRAYTCGEMTHAQQRHRRFDELLVDRGGRALTTAEYDRANTVFERAFAAAWRAFPEVPDALARLRSAGIRLGAVTNAGRALQETKLAAAGLADAVPLLVTVETFGVGKPDPRVFREGARLLGLAPEEVAYVGDEPDIDADGAVAAGLRGVHLRRAGDRRFAPCDQARSGHAEAVDLLDLLELLGAA</sequence>
<dbReference type="Gene3D" id="3.40.50.1000">
    <property type="entry name" value="HAD superfamily/HAD-like"/>
    <property type="match status" value="1"/>
</dbReference>
<dbReference type="SUPFAM" id="SSF56784">
    <property type="entry name" value="HAD-like"/>
    <property type="match status" value="1"/>
</dbReference>
<organism evidence="4 5">
    <name type="scientific">Brachybacterium nesterenkovii</name>
    <dbReference type="NCBI Taxonomy" id="47847"/>
    <lineage>
        <taxon>Bacteria</taxon>
        <taxon>Bacillati</taxon>
        <taxon>Actinomycetota</taxon>
        <taxon>Actinomycetes</taxon>
        <taxon>Micrococcales</taxon>
        <taxon>Dermabacteraceae</taxon>
        <taxon>Brachybacterium</taxon>
    </lineage>
</organism>
<evidence type="ECO:0000256" key="3">
    <source>
        <dbReference type="ARBA" id="ARBA00022842"/>
    </source>
</evidence>
<dbReference type="InterPro" id="IPR006439">
    <property type="entry name" value="HAD-SF_hydro_IA"/>
</dbReference>
<protein>
    <submittedName>
        <fullName evidence="4">2-haloalkanoic acid dehalogenase</fullName>
        <ecNumber evidence="4">3.8.1.2</ecNumber>
    </submittedName>
</protein>
<keyword evidence="5" id="KW-1185">Reference proteome</keyword>
<dbReference type="InterPro" id="IPR051400">
    <property type="entry name" value="HAD-like_hydrolase"/>
</dbReference>
<dbReference type="PANTHER" id="PTHR46470">
    <property type="entry name" value="N-ACYLNEURAMINATE-9-PHOSPHATASE"/>
    <property type="match status" value="1"/>
</dbReference>
<dbReference type="PANTHER" id="PTHR46470:SF4">
    <property type="entry name" value="5-AMINO-6-(5-PHOSPHO-D-RIBITYLAMINO)URACIL PHOSPHATASE YIGB"/>
    <property type="match status" value="1"/>
</dbReference>
<evidence type="ECO:0000313" key="5">
    <source>
        <dbReference type="Proteomes" id="UP000195981"/>
    </source>
</evidence>
<dbReference type="Proteomes" id="UP000195981">
    <property type="component" value="Unassembled WGS sequence"/>
</dbReference>
<evidence type="ECO:0000256" key="1">
    <source>
        <dbReference type="ARBA" id="ARBA00001946"/>
    </source>
</evidence>
<dbReference type="Pfam" id="PF00702">
    <property type="entry name" value="Hydrolase"/>
    <property type="match status" value="1"/>
</dbReference>
<keyword evidence="3" id="KW-0460">Magnesium</keyword>
<dbReference type="AlphaFoldDB" id="A0A1X6X1J4"/>
<accession>A0A1X6X1J4</accession>
<proteinExistence type="predicted"/>
<dbReference type="PRINTS" id="PR00413">
    <property type="entry name" value="HADHALOGNASE"/>
</dbReference>
<dbReference type="EC" id="3.8.1.2" evidence="4"/>
<reference evidence="4 5" key="1">
    <citation type="submission" date="2017-02" db="EMBL/GenBank/DDBJ databases">
        <authorList>
            <person name="Peterson S.W."/>
        </authorList>
    </citation>
    <scope>NUCLEOTIDE SEQUENCE [LARGE SCALE GENOMIC DNA]</scope>
    <source>
        <strain evidence="4 5">CIP104813</strain>
    </source>
</reference>
<dbReference type="InterPro" id="IPR023214">
    <property type="entry name" value="HAD_sf"/>
</dbReference>